<feature type="region of interest" description="Disordered" evidence="1">
    <location>
        <begin position="717"/>
        <end position="751"/>
    </location>
</feature>
<evidence type="ECO:0000313" key="2">
    <source>
        <dbReference type="EMBL" id="KAA8543646.1"/>
    </source>
</evidence>
<feature type="compositionally biased region" description="Polar residues" evidence="1">
    <location>
        <begin position="602"/>
        <end position="618"/>
    </location>
</feature>
<proteinExistence type="predicted"/>
<feature type="compositionally biased region" description="Basic residues" evidence="1">
    <location>
        <begin position="1"/>
        <end position="15"/>
    </location>
</feature>
<sequence length="769" mass="86246">MGKFQSRKSTQKRQKQYFEQRKRQQQQQTTGVESYFDGMNTCSQHQTNNRSLDVLSLLNLSTNVQSSCTSTRENSEVNALTVDYHITKSPPTIQTNKVTRVDPIEFVEARTSSGYQGDTVYPKKALYGDSDNDNRVLNKNDGISNQLNTASQHQLSILDLLIDDGPNGNSEGSPVHEAYVAFSCEGLGKVETQTPVRSPLPPDRNSSYGSSPLKAGRRHYSSKNLNNVLVDLELEVDAMMQDITMPLCSSSLQLPFFSNGIMDTNSFGDLEIFYSTEDKSENIWNATSSFLDVNFLDERDYNISWKNCYAKMDRNSADYWNFGNDDFTFEDPYLRKKRATGKAMDRFNILESPAPYYKHQTSENDHDFITPNGTTCYPTLGRNCDIGGVPNQPAWSCFVKEDSRETLSLLSEESCSSSAVRGEATKKSSSNSMARQNMRRNGSNHRNPVNNCDMKNMHAKQTCYNQRDNFQRGDNVNGQGEVTRMSNPASSKPAHYINITFQKKFEPEDSCLFEGRYTSIDINSGFSSLCGNSGAEMHASSNCKLWTEDPFGACPVPDSHANARSSFERSKHDIPAECSPFLEKLAFCQQLSHVNSHVTPIFSNTGSQQTKPNLSPDSNMKGRPQESFHIAGSRGDDEFPNISVRESVRKEEENKWKNQPTDPGNFELQEDICYESNGLSSENGKSMYASDSEGHCSDFKEAKDKTEEMESLKATCSPEYAEEMSSSVKIPDKSENSFDEKEYQTDAQTSPCQNECKGNFSPLFFGLSS</sequence>
<feature type="region of interest" description="Disordered" evidence="1">
    <location>
        <begin position="192"/>
        <end position="218"/>
    </location>
</feature>
<dbReference type="EMBL" id="CM018034">
    <property type="protein sequence ID" value="KAA8543646.1"/>
    <property type="molecule type" value="Genomic_DNA"/>
</dbReference>
<dbReference type="AlphaFoldDB" id="A0A5J5BLY9"/>
<dbReference type="PANTHER" id="PTHR37722">
    <property type="entry name" value="OS01G0167700 PROTEIN"/>
    <property type="match status" value="1"/>
</dbReference>
<accession>A0A5J5BLY9</accession>
<protein>
    <submittedName>
        <fullName evidence="2">Uncharacterized protein</fullName>
    </submittedName>
</protein>
<keyword evidence="3" id="KW-1185">Reference proteome</keyword>
<feature type="region of interest" description="Disordered" evidence="1">
    <location>
        <begin position="602"/>
        <end position="641"/>
    </location>
</feature>
<dbReference type="Proteomes" id="UP000325577">
    <property type="component" value="Linkage Group LG11"/>
</dbReference>
<reference evidence="2 3" key="1">
    <citation type="submission" date="2019-09" db="EMBL/GenBank/DDBJ databases">
        <title>A chromosome-level genome assembly of the Chinese tupelo Nyssa sinensis.</title>
        <authorList>
            <person name="Yang X."/>
            <person name="Kang M."/>
            <person name="Yang Y."/>
            <person name="Xiong H."/>
            <person name="Wang M."/>
            <person name="Zhang Z."/>
            <person name="Wang Z."/>
            <person name="Wu H."/>
            <person name="Ma T."/>
            <person name="Liu J."/>
            <person name="Xi Z."/>
        </authorList>
    </citation>
    <scope>NUCLEOTIDE SEQUENCE [LARGE SCALE GENOMIC DNA]</scope>
    <source>
        <strain evidence="2">J267</strain>
        <tissue evidence="2">Leaf</tissue>
    </source>
</reference>
<feature type="region of interest" description="Disordered" evidence="1">
    <location>
        <begin position="418"/>
        <end position="452"/>
    </location>
</feature>
<gene>
    <name evidence="2" type="ORF">F0562_021608</name>
</gene>
<organism evidence="2 3">
    <name type="scientific">Nyssa sinensis</name>
    <dbReference type="NCBI Taxonomy" id="561372"/>
    <lineage>
        <taxon>Eukaryota</taxon>
        <taxon>Viridiplantae</taxon>
        <taxon>Streptophyta</taxon>
        <taxon>Embryophyta</taxon>
        <taxon>Tracheophyta</taxon>
        <taxon>Spermatophyta</taxon>
        <taxon>Magnoliopsida</taxon>
        <taxon>eudicotyledons</taxon>
        <taxon>Gunneridae</taxon>
        <taxon>Pentapetalae</taxon>
        <taxon>asterids</taxon>
        <taxon>Cornales</taxon>
        <taxon>Nyssaceae</taxon>
        <taxon>Nyssa</taxon>
    </lineage>
</organism>
<dbReference type="OrthoDB" id="994901at2759"/>
<feature type="compositionally biased region" description="Basic and acidic residues" evidence="1">
    <location>
        <begin position="730"/>
        <end position="744"/>
    </location>
</feature>
<evidence type="ECO:0000256" key="1">
    <source>
        <dbReference type="SAM" id="MobiDB-lite"/>
    </source>
</evidence>
<dbReference type="PANTHER" id="PTHR37722:SF2">
    <property type="entry name" value="OS01G0167700 PROTEIN"/>
    <property type="match status" value="1"/>
</dbReference>
<name>A0A5J5BLY9_9ASTE</name>
<feature type="compositionally biased region" description="Polar residues" evidence="1">
    <location>
        <begin position="427"/>
        <end position="450"/>
    </location>
</feature>
<evidence type="ECO:0000313" key="3">
    <source>
        <dbReference type="Proteomes" id="UP000325577"/>
    </source>
</evidence>
<feature type="region of interest" description="Disordered" evidence="1">
    <location>
        <begin position="1"/>
        <end position="31"/>
    </location>
</feature>